<feature type="region of interest" description="Disordered" evidence="2">
    <location>
        <begin position="1"/>
        <end position="28"/>
    </location>
</feature>
<protein>
    <recommendedName>
        <fullName evidence="5">Pentatricopeptide repeat protein</fullName>
    </recommendedName>
</protein>
<dbReference type="InParanoid" id="C4JQ43"/>
<dbReference type="OrthoDB" id="5366531at2759"/>
<dbReference type="AlphaFoldDB" id="C4JQ43"/>
<dbReference type="PROSITE" id="PS51375">
    <property type="entry name" value="PPR"/>
    <property type="match status" value="1"/>
</dbReference>
<dbReference type="HOGENOM" id="CLU_007655_0_0_1"/>
<feature type="region of interest" description="Disordered" evidence="2">
    <location>
        <begin position="455"/>
        <end position="479"/>
    </location>
</feature>
<evidence type="ECO:0008006" key="5">
    <source>
        <dbReference type="Google" id="ProtNLM"/>
    </source>
</evidence>
<dbReference type="STRING" id="336963.C4JQ43"/>
<dbReference type="OMA" id="ARMFATR"/>
<evidence type="ECO:0000256" key="2">
    <source>
        <dbReference type="SAM" id="MobiDB-lite"/>
    </source>
</evidence>
<dbReference type="Proteomes" id="UP000002058">
    <property type="component" value="Unassembled WGS sequence"/>
</dbReference>
<name>C4JQ43_UNCRE</name>
<dbReference type="VEuPathDB" id="FungiDB:UREG_03276"/>
<dbReference type="KEGG" id="ure:UREG_03276"/>
<dbReference type="InterPro" id="IPR002885">
    <property type="entry name" value="PPR_rpt"/>
</dbReference>
<keyword evidence="4" id="KW-1185">Reference proteome</keyword>
<proteinExistence type="predicted"/>
<evidence type="ECO:0000256" key="1">
    <source>
        <dbReference type="PROSITE-ProRule" id="PRU00708"/>
    </source>
</evidence>
<dbReference type="RefSeq" id="XP_002543759.1">
    <property type="nucleotide sequence ID" value="XM_002543713.1"/>
</dbReference>
<dbReference type="GeneID" id="8442759"/>
<gene>
    <name evidence="3" type="ORF">UREG_03276</name>
</gene>
<evidence type="ECO:0000313" key="3">
    <source>
        <dbReference type="EMBL" id="EEP78430.1"/>
    </source>
</evidence>
<dbReference type="EMBL" id="CH476616">
    <property type="protein sequence ID" value="EEP78430.1"/>
    <property type="molecule type" value="Genomic_DNA"/>
</dbReference>
<accession>C4JQ43</accession>
<organism evidence="3 4">
    <name type="scientific">Uncinocarpus reesii (strain UAMH 1704)</name>
    <dbReference type="NCBI Taxonomy" id="336963"/>
    <lineage>
        <taxon>Eukaryota</taxon>
        <taxon>Fungi</taxon>
        <taxon>Dikarya</taxon>
        <taxon>Ascomycota</taxon>
        <taxon>Pezizomycotina</taxon>
        <taxon>Eurotiomycetes</taxon>
        <taxon>Eurotiomycetidae</taxon>
        <taxon>Onygenales</taxon>
        <taxon>Onygenaceae</taxon>
        <taxon>Uncinocarpus</taxon>
    </lineage>
</organism>
<dbReference type="eggNOG" id="ENOG502S1QC">
    <property type="taxonomic scope" value="Eukaryota"/>
</dbReference>
<feature type="repeat" description="PPR" evidence="1">
    <location>
        <begin position="617"/>
        <end position="651"/>
    </location>
</feature>
<sequence>MTKPLWVDEPSTIGASRRGSGKVADSSRKSSGHHLCAIIKFAQVVGRGEASQLATKVTSAAGHDSRRAEDADWNRFSTTKMVKLEGVISLRCLFANPKSWSCSSIHDFYLLHGRAKFSIFHSKFQQRTASARQHVDIFDCERDHERDGKEDYTYNVAVTELENQSIASTCPSEYPTESSPLFDSSVRSLRDPSEPISDFIGPLPRPSKFQLDPLRLEFESDIGNSEKIGSKLLDDSRYKHDFGYWKELLDYRQRHYGDRGVVHIWKGLTERCAGLDLPVEGADADHLWKIFIAVAVKEERLMKEVQLYAEDLWTRTGKRWRHFYKEAVGAYFRQGRSRKAAEWHIRLKQVHFRWPNEILTVLPQALSAEGGLQSFRNICRDVEGHKIYGSVVPLLWNQGRIRDALAMHDFLMSRGDGPGAISEIEPLLKYVELYGSEKQYSYFARELVKAGIMRNGSPSDTETAPSEADKQTDTNSNPSKKVVFNDEFGARLFATKALTFDLILAGLIMFGVETIGPLTLREMAIRTRSVEELVSQLVALKRAKISTGESVFSKVVVKLAFGKSTKLLEDVLESDQHPDVFEDMRIQESLLATYTLAEDWRQVNKTLAIMSAASNEDPQNHNVLFRNAVRVGNWDAAKQQFETMREQGVHLSKMTILWLAREILPWRRRSHRPRKDRASVDALRRLIWIYQQVIISGGRVPPEAWTECIKRLGMYDLWDELEKLCFWIVPFYAPTRAARPGWVHSSKPPSLFSDGDAQSLERLLPTAHSSSPLRRIFSVRVQEAIIAWGFILRPHPDYRNRLLPNPFSRGEYLIPWVRGITLLRELRRKGVVVQTNTVKRACRARLATLFSNYRRSNRQRNRMLRRENPWSLNEILLDIRKAWGKPMFLEYGSDYRKLVNPRTHAVRPGRWTRRATEDFENRRQAGFSHYEGPG</sequence>
<reference evidence="4" key="1">
    <citation type="journal article" date="2009" name="Genome Res.">
        <title>Comparative genomic analyses of the human fungal pathogens Coccidioides and their relatives.</title>
        <authorList>
            <person name="Sharpton T.J."/>
            <person name="Stajich J.E."/>
            <person name="Rounsley S.D."/>
            <person name="Gardner M.J."/>
            <person name="Wortman J.R."/>
            <person name="Jordar V.S."/>
            <person name="Maiti R."/>
            <person name="Kodira C.D."/>
            <person name="Neafsey D.E."/>
            <person name="Zeng Q."/>
            <person name="Hung C.-Y."/>
            <person name="McMahan C."/>
            <person name="Muszewska A."/>
            <person name="Grynberg M."/>
            <person name="Mandel M.A."/>
            <person name="Kellner E.M."/>
            <person name="Barker B.M."/>
            <person name="Galgiani J.N."/>
            <person name="Orbach M.J."/>
            <person name="Kirkland T.N."/>
            <person name="Cole G.T."/>
            <person name="Henn M.R."/>
            <person name="Birren B.W."/>
            <person name="Taylor J.W."/>
        </authorList>
    </citation>
    <scope>NUCLEOTIDE SEQUENCE [LARGE SCALE GENOMIC DNA]</scope>
    <source>
        <strain evidence="4">UAMH 1704</strain>
    </source>
</reference>
<evidence type="ECO:0000313" key="4">
    <source>
        <dbReference type="Proteomes" id="UP000002058"/>
    </source>
</evidence>